<reference evidence="1" key="1">
    <citation type="submission" date="2020-05" db="EMBL/GenBank/DDBJ databases">
        <title>Phylogenomic resolution of chytrid fungi.</title>
        <authorList>
            <person name="Stajich J.E."/>
            <person name="Amses K."/>
            <person name="Simmons R."/>
            <person name="Seto K."/>
            <person name="Myers J."/>
            <person name="Bonds A."/>
            <person name="Quandt C.A."/>
            <person name="Barry K."/>
            <person name="Liu P."/>
            <person name="Grigoriev I."/>
            <person name="Longcore J.E."/>
            <person name="James T.Y."/>
        </authorList>
    </citation>
    <scope>NUCLEOTIDE SEQUENCE</scope>
    <source>
        <strain evidence="1">JEL0476</strain>
    </source>
</reference>
<dbReference type="AlphaFoldDB" id="A0AAD5U9I5"/>
<protein>
    <submittedName>
        <fullName evidence="1">Uncharacterized protein</fullName>
    </submittedName>
</protein>
<evidence type="ECO:0000313" key="1">
    <source>
        <dbReference type="EMBL" id="KAJ3226313.1"/>
    </source>
</evidence>
<proteinExistence type="predicted"/>
<keyword evidence="2" id="KW-1185">Reference proteome</keyword>
<accession>A0AAD5U9I5</accession>
<dbReference type="EMBL" id="JADGJW010000039">
    <property type="protein sequence ID" value="KAJ3226313.1"/>
    <property type="molecule type" value="Genomic_DNA"/>
</dbReference>
<sequence>MSIQNPCKTAVILEPKRNSSLIHRLRIHELEREPFNPVSAVANLMQKDTATVNKIYNTITIKATNLSKHKKQFKNLQKIKYENKNTESKKKDFSVADGPLEEVEGNLDNLNTRAKKSVNKDWLKKQDLRPDFELFNLINREVDTISLPYPTNTENDLLYFKPNLQFSSLELNFDDVERNFFYNKEVEWTEFS</sequence>
<comment type="caution">
    <text evidence="1">The sequence shown here is derived from an EMBL/GenBank/DDBJ whole genome shotgun (WGS) entry which is preliminary data.</text>
</comment>
<dbReference type="Proteomes" id="UP001211065">
    <property type="component" value="Unassembled WGS sequence"/>
</dbReference>
<organism evidence="1 2">
    <name type="scientific">Clydaea vesicula</name>
    <dbReference type="NCBI Taxonomy" id="447962"/>
    <lineage>
        <taxon>Eukaryota</taxon>
        <taxon>Fungi</taxon>
        <taxon>Fungi incertae sedis</taxon>
        <taxon>Chytridiomycota</taxon>
        <taxon>Chytridiomycota incertae sedis</taxon>
        <taxon>Chytridiomycetes</taxon>
        <taxon>Lobulomycetales</taxon>
        <taxon>Lobulomycetaceae</taxon>
        <taxon>Clydaea</taxon>
    </lineage>
</organism>
<name>A0AAD5U9I5_9FUNG</name>
<evidence type="ECO:0000313" key="2">
    <source>
        <dbReference type="Proteomes" id="UP001211065"/>
    </source>
</evidence>
<gene>
    <name evidence="1" type="ORF">HK099_005144</name>
</gene>